<gene>
    <name evidence="1" type="ORF">ATZ33_10930</name>
    <name evidence="2" type="ORF">RV15_GL003520</name>
</gene>
<evidence type="ECO:0000313" key="4">
    <source>
        <dbReference type="Proteomes" id="UP000183039"/>
    </source>
</evidence>
<evidence type="ECO:0000313" key="1">
    <source>
        <dbReference type="EMBL" id="ALS01873.1"/>
    </source>
</evidence>
<dbReference type="NCBIfam" id="NF046040">
    <property type="entry name" value="RelB_antitoxin"/>
    <property type="match status" value="1"/>
</dbReference>
<dbReference type="EMBL" id="CP013614">
    <property type="protein sequence ID" value="ALS01873.1"/>
    <property type="molecule type" value="Genomic_DNA"/>
</dbReference>
<reference evidence="2 4" key="1">
    <citation type="submission" date="2014-12" db="EMBL/GenBank/DDBJ databases">
        <title>Draft genome sequences of 29 type strains of Enterococci.</title>
        <authorList>
            <person name="Zhong Z."/>
            <person name="Sun Z."/>
            <person name="Liu W."/>
            <person name="Zhang W."/>
            <person name="Zhang H."/>
        </authorList>
    </citation>
    <scope>NUCLEOTIDE SEQUENCE [LARGE SCALE GENOMIC DNA]</scope>
    <source>
        <strain evidence="2 4">DSM 22801</strain>
    </source>
</reference>
<dbReference type="AlphaFoldDB" id="A0A0S3KC35"/>
<name>A0A0S3KC35_9ENTE</name>
<dbReference type="EMBL" id="JXLC01000008">
    <property type="protein sequence ID" value="OJG92135.1"/>
    <property type="molecule type" value="Genomic_DNA"/>
</dbReference>
<dbReference type="Proteomes" id="UP000065511">
    <property type="component" value="Chromosome"/>
</dbReference>
<evidence type="ECO:0000313" key="3">
    <source>
        <dbReference type="Proteomes" id="UP000065511"/>
    </source>
</evidence>
<accession>A0A0S3KC35</accession>
<dbReference type="RefSeq" id="WP_069653997.1">
    <property type="nucleotide sequence ID" value="NZ_JXLC01000008.1"/>
</dbReference>
<proteinExistence type="predicted"/>
<reference evidence="1 3" key="2">
    <citation type="submission" date="2015-12" db="EMBL/GenBank/DDBJ databases">
        <authorList>
            <person name="Lauer A."/>
            <person name="Humrighouse B."/>
            <person name="Loparev V."/>
            <person name="Shewmaker P.L."/>
            <person name="Whitney A.M."/>
            <person name="McLaughlin R.W."/>
        </authorList>
    </citation>
    <scope>NUCLEOTIDE SEQUENCE [LARGE SCALE GENOMIC DNA]</scope>
    <source>
        <strain evidence="1 3">LMG 23085</strain>
    </source>
</reference>
<dbReference type="KEGG" id="ess:ATZ33_10930"/>
<protein>
    <submittedName>
        <fullName evidence="1">Toxin-antitoxin system antitoxin subunit</fullName>
    </submittedName>
</protein>
<sequence>MNTVSFRLSNDEKDFMQRLADSKEISLSELAKTTILESLENQIDLETYNNLMKKHQINDESISHAEMMQELI</sequence>
<evidence type="ECO:0000313" key="2">
    <source>
        <dbReference type="EMBL" id="OJG92135.1"/>
    </source>
</evidence>
<dbReference type="Proteomes" id="UP000183039">
    <property type="component" value="Unassembled WGS sequence"/>
</dbReference>
<keyword evidence="3" id="KW-1185">Reference proteome</keyword>
<organism evidence="2 4">
    <name type="scientific">Enterococcus silesiacus</name>
    <dbReference type="NCBI Taxonomy" id="332949"/>
    <lineage>
        <taxon>Bacteria</taxon>
        <taxon>Bacillati</taxon>
        <taxon>Bacillota</taxon>
        <taxon>Bacilli</taxon>
        <taxon>Lactobacillales</taxon>
        <taxon>Enterococcaceae</taxon>
        <taxon>Enterococcus</taxon>
    </lineage>
</organism>
<dbReference type="InterPro" id="IPR046257">
    <property type="entry name" value="DUF6290"/>
</dbReference>
<dbReference type="Pfam" id="PF19807">
    <property type="entry name" value="DUF6290"/>
    <property type="match status" value="1"/>
</dbReference>
<dbReference type="OrthoDB" id="1691100at2"/>